<reference evidence="2 3" key="1">
    <citation type="journal article" date="2007" name="Science">
        <title>Sea anemone genome reveals ancestral eumetazoan gene repertoire and genomic organization.</title>
        <authorList>
            <person name="Putnam N.H."/>
            <person name="Srivastava M."/>
            <person name="Hellsten U."/>
            <person name="Dirks B."/>
            <person name="Chapman J."/>
            <person name="Salamov A."/>
            <person name="Terry A."/>
            <person name="Shapiro H."/>
            <person name="Lindquist E."/>
            <person name="Kapitonov V.V."/>
            <person name="Jurka J."/>
            <person name="Genikhovich G."/>
            <person name="Grigoriev I.V."/>
            <person name="Lucas S.M."/>
            <person name="Steele R.E."/>
            <person name="Finnerty J.R."/>
            <person name="Technau U."/>
            <person name="Martindale M.Q."/>
            <person name="Rokhsar D.S."/>
        </authorList>
    </citation>
    <scope>NUCLEOTIDE SEQUENCE [LARGE SCALE GENOMIC DNA]</scope>
    <source>
        <strain evidence="3">CH2 X CH6</strain>
    </source>
</reference>
<feature type="region of interest" description="Disordered" evidence="1">
    <location>
        <begin position="88"/>
        <end position="110"/>
    </location>
</feature>
<feature type="compositionally biased region" description="Basic and acidic residues" evidence="1">
    <location>
        <begin position="7"/>
        <end position="23"/>
    </location>
</feature>
<dbReference type="HOGENOM" id="CLU_1112442_0_0_1"/>
<dbReference type="EMBL" id="DS469508">
    <property type="protein sequence ID" value="EDO49612.1"/>
    <property type="molecule type" value="Genomic_DNA"/>
</dbReference>
<proteinExistence type="predicted"/>
<protein>
    <submittedName>
        <fullName evidence="2">Uncharacterized protein</fullName>
    </submittedName>
</protein>
<feature type="compositionally biased region" description="Acidic residues" evidence="1">
    <location>
        <begin position="142"/>
        <end position="162"/>
    </location>
</feature>
<gene>
    <name evidence="2" type="ORF">NEMVEDRAFT_v1g196441</name>
</gene>
<dbReference type="InParanoid" id="A7RFJ8"/>
<evidence type="ECO:0000313" key="3">
    <source>
        <dbReference type="Proteomes" id="UP000001593"/>
    </source>
</evidence>
<feature type="region of interest" description="Disordered" evidence="1">
    <location>
        <begin position="1"/>
        <end position="25"/>
    </location>
</feature>
<organism evidence="2 3">
    <name type="scientific">Nematostella vectensis</name>
    <name type="common">Starlet sea anemone</name>
    <dbReference type="NCBI Taxonomy" id="45351"/>
    <lineage>
        <taxon>Eukaryota</taxon>
        <taxon>Metazoa</taxon>
        <taxon>Cnidaria</taxon>
        <taxon>Anthozoa</taxon>
        <taxon>Hexacorallia</taxon>
        <taxon>Actiniaria</taxon>
        <taxon>Edwardsiidae</taxon>
        <taxon>Nematostella</taxon>
    </lineage>
</organism>
<sequence>MGPTAHVQEHDVSKGGEPIRELQEPVDITAPGQTLCAVGLWKPGVATPTTSGVVAAPRKKRVTPVVKKRKVVPMGELTDTQPLIVSEDEEEGVAGVSTNSTEEEEEEEEKSILAAVAPPGKKLKKVTATEVDSGDATRGSEESDYETVDENSCFDEESSGGDDDVFEQAYMEDAEREQHLAEDDTPSSVALQITKHFIKMVVWEVLRRCLRGRQHCDVGVWRREFLNAREVVARRGTSRGSSGAEEVHDP</sequence>
<keyword evidence="3" id="KW-1185">Reference proteome</keyword>
<accession>A7RFJ8</accession>
<feature type="region of interest" description="Disordered" evidence="1">
    <location>
        <begin position="126"/>
        <end position="162"/>
    </location>
</feature>
<dbReference type="Proteomes" id="UP000001593">
    <property type="component" value="Unassembled WGS sequence"/>
</dbReference>
<dbReference type="AlphaFoldDB" id="A7RFJ8"/>
<name>A7RFJ8_NEMVE</name>
<evidence type="ECO:0000313" key="2">
    <source>
        <dbReference type="EMBL" id="EDO49612.1"/>
    </source>
</evidence>
<evidence type="ECO:0000256" key="1">
    <source>
        <dbReference type="SAM" id="MobiDB-lite"/>
    </source>
</evidence>